<proteinExistence type="inferred from homology"/>
<dbReference type="PROSITE" id="PS50105">
    <property type="entry name" value="SAM_DOMAIN"/>
    <property type="match status" value="3"/>
</dbReference>
<dbReference type="InterPro" id="IPR013761">
    <property type="entry name" value="SAM/pointed_sf"/>
</dbReference>
<keyword evidence="3" id="KW-0963">Cytoplasm</keyword>
<dbReference type="Pfam" id="PF25526">
    <property type="entry name" value="LIP-1"/>
    <property type="match status" value="1"/>
</dbReference>
<evidence type="ECO:0000256" key="1">
    <source>
        <dbReference type="ARBA" id="ARBA00004496"/>
    </source>
</evidence>
<feature type="domain" description="SAM" evidence="9">
    <location>
        <begin position="938"/>
        <end position="995"/>
    </location>
</feature>
<feature type="domain" description="SAM" evidence="9">
    <location>
        <begin position="1019"/>
        <end position="1088"/>
    </location>
</feature>
<feature type="compositionally biased region" description="Basic and acidic residues" evidence="8">
    <location>
        <begin position="206"/>
        <end position="216"/>
    </location>
</feature>
<protein>
    <recommendedName>
        <fullName evidence="9">SAM domain-containing protein</fullName>
    </recommendedName>
</protein>
<feature type="coiled-coil region" evidence="7">
    <location>
        <begin position="469"/>
        <end position="503"/>
    </location>
</feature>
<evidence type="ECO:0000259" key="9">
    <source>
        <dbReference type="PROSITE" id="PS50105"/>
    </source>
</evidence>
<reference evidence="10" key="2">
    <citation type="submission" date="2025-08" db="UniProtKB">
        <authorList>
            <consortium name="Ensembl"/>
        </authorList>
    </citation>
    <scope>IDENTIFICATION</scope>
</reference>
<dbReference type="Proteomes" id="UP001501920">
    <property type="component" value="Chromosome 21"/>
</dbReference>
<accession>A0A3B4C4R6</accession>
<evidence type="ECO:0000256" key="6">
    <source>
        <dbReference type="ARBA" id="ARBA00023054"/>
    </source>
</evidence>
<reference evidence="10" key="3">
    <citation type="submission" date="2025-09" db="UniProtKB">
        <authorList>
            <consortium name="Ensembl"/>
        </authorList>
    </citation>
    <scope>IDENTIFICATION</scope>
</reference>
<dbReference type="GeneTree" id="ENSGT01050000244900"/>
<organism evidence="10 11">
    <name type="scientific">Pygocentrus nattereri</name>
    <name type="common">Red-bellied piranha</name>
    <dbReference type="NCBI Taxonomy" id="42514"/>
    <lineage>
        <taxon>Eukaryota</taxon>
        <taxon>Metazoa</taxon>
        <taxon>Chordata</taxon>
        <taxon>Craniata</taxon>
        <taxon>Vertebrata</taxon>
        <taxon>Euteleostomi</taxon>
        <taxon>Actinopterygii</taxon>
        <taxon>Neopterygii</taxon>
        <taxon>Teleostei</taxon>
        <taxon>Ostariophysi</taxon>
        <taxon>Characiformes</taxon>
        <taxon>Characoidei</taxon>
        <taxon>Pygocentrus</taxon>
    </lineage>
</organism>
<evidence type="ECO:0000256" key="3">
    <source>
        <dbReference type="ARBA" id="ARBA00022490"/>
    </source>
</evidence>
<dbReference type="CDD" id="cd09565">
    <property type="entry name" value="SAM_liprin-alpha1_2_3_4_repeat2"/>
    <property type="match status" value="1"/>
</dbReference>
<dbReference type="FunFam" id="1.10.150.50:FF:000002">
    <property type="entry name" value="PTPRF interacting protein alpha 1"/>
    <property type="match status" value="1"/>
</dbReference>
<dbReference type="InterPro" id="IPR001660">
    <property type="entry name" value="SAM"/>
</dbReference>
<feature type="region of interest" description="Disordered" evidence="8">
    <location>
        <begin position="772"/>
        <end position="799"/>
    </location>
</feature>
<dbReference type="OMA" id="TMCEVMP"/>
<dbReference type="Pfam" id="PF00536">
    <property type="entry name" value="SAM_1"/>
    <property type="match status" value="2"/>
</dbReference>
<keyword evidence="6 7" id="KW-0175">Coiled coil</keyword>
<gene>
    <name evidence="10" type="primary">PPFIA4</name>
</gene>
<dbReference type="InterPro" id="IPR037620">
    <property type="entry name" value="LIP-1_SAM_1"/>
</dbReference>
<keyword evidence="11" id="KW-1185">Reference proteome</keyword>
<feature type="coiled-coil region" evidence="7">
    <location>
        <begin position="35"/>
        <end position="126"/>
    </location>
</feature>
<dbReference type="InterPro" id="IPR037622">
    <property type="entry name" value="LIP-1_SAM_3"/>
</dbReference>
<feature type="domain" description="SAM" evidence="9">
    <location>
        <begin position="837"/>
        <end position="903"/>
    </location>
</feature>
<dbReference type="GO" id="GO:0048786">
    <property type="term" value="C:presynaptic active zone"/>
    <property type="evidence" value="ECO:0007669"/>
    <property type="project" value="TreeGrafter"/>
</dbReference>
<evidence type="ECO:0000256" key="4">
    <source>
        <dbReference type="ARBA" id="ARBA00022553"/>
    </source>
</evidence>
<comment type="similarity">
    <text evidence="2">Belongs to the liprin family. Liprin-alpha subfamily.</text>
</comment>
<feature type="coiled-coil region" evidence="7">
    <location>
        <begin position="612"/>
        <end position="646"/>
    </location>
</feature>
<feature type="region of interest" description="Disordered" evidence="8">
    <location>
        <begin position="1"/>
        <end position="29"/>
    </location>
</feature>
<dbReference type="SMART" id="SM00454">
    <property type="entry name" value="SAM"/>
    <property type="match status" value="3"/>
</dbReference>
<dbReference type="InterPro" id="IPR029515">
    <property type="entry name" value="Liprin"/>
</dbReference>
<feature type="compositionally biased region" description="Polar residues" evidence="8">
    <location>
        <begin position="11"/>
        <end position="29"/>
    </location>
</feature>
<sequence>MMCEVMPTINEGDSVSSQRGSQNGSDPESNFEQLMVNMLDERDKLLESLRETQEALLQSQAKLQDALHERDALQRQINSALPQEFATLTKELNTCREQLLEKEEEISELKAERNNTRLLLEHLECLVSRHERSLRMTVVKRQAPPPSGVSSEVEVLKALKSLFEHHKALDEKVRERLRVALERVTTLEGQLAATTQELVMVRQGKTEGNSKDRMDGSKPTWKRLPNGSIDVHDEASRCLELQELLDKANKELATSRERANNLNGRVAELEGELAGVRKDLLKSEELNTKHQRDIREAMAQKEDMEERITTLEKRYLAAQRETTSIHDLNDKLENELATKDSLHRQSEEKVRHLQELLELAEQRLQQTMRKAETLPEVEAELAQRVAALTKAEERHGNIEERLRQLESQLEEKNQELGRARQREKMNEEHNRRLSDTVDRLLTESNERLQLHLKERMAALEDKNALIHDLENSQKQLEEFHHSKERLIGEIEKLRAEIDHLKRRSGAFGDGTHPRSHVGSATDLRYSVVEGQGDHYSSTGVIRRAQKGRLAALRDEPTKDWDRSQPASLRASHSHLMGSDSELSDLDDEDRETIFSSADMLSPSGHSDAQTLALMLQEQLDAINEEIRMIQVERESAELRADEIESRVNSGSMDGLNVTLRPHSTIPTSVTALSLASSSPPISGRSTPKMASRSAAHELGIMTLPSDLRKHRRKVASPVESREDKATIKCEMSPPSSPRSLRLDQMNFAQLTGSLEDGRGGNKKKGIKSSIGRLFGKKDKPQPMSKDGQMTPPVIPDFEMSIGDTMTLGKQAERDRRMKKKHELLEDARRKGLPFAQWDGPTVVSWLELWVGMPAWYVAACRANVKSGAIMSALSDTEIQREIGISNPLHRLKLRLAIQEMVSLTSPSAPLTSRTENEEGSWAQTLAYGDMNHEWIGNEWLPSLGLPQYRSYFMECLVDARMLDHLTKKDLRTHLKMVDSFHRASLQYGIMCLKRLNYDRKEMERRREECQNEMKDTLVWTNDHVMHWVQTIGLKEYSNNLLESGVHGALIALDETFDFSSLALILQIPMQNTQARQILEREFNNLLALGTDRRLEENDDKSFRRSPSWRKRFRPREGQGLGMMPGSIETLPAGFRLTSMSIPSSMAVVPKKQLQPEVHSHYLYGHMLAAFRE</sequence>
<reference evidence="10 11" key="1">
    <citation type="submission" date="2020-10" db="EMBL/GenBank/DDBJ databases">
        <title>Pygocentrus nattereri (red-bellied piranha) genome, fPygNat1, primary haplotype.</title>
        <authorList>
            <person name="Myers G."/>
            <person name="Meyer A."/>
            <person name="Karagic N."/>
            <person name="Pippel M."/>
            <person name="Winkler S."/>
            <person name="Tracey A."/>
            <person name="Wood J."/>
            <person name="Formenti G."/>
            <person name="Howe K."/>
            <person name="Fedrigo O."/>
            <person name="Jarvis E.D."/>
        </authorList>
    </citation>
    <scope>NUCLEOTIDE SEQUENCE [LARGE SCALE GENOMIC DNA]</scope>
</reference>
<dbReference type="CDD" id="cd09568">
    <property type="entry name" value="SAM_liprin-alpha1_2_3_4_repeat3"/>
    <property type="match status" value="1"/>
</dbReference>
<evidence type="ECO:0000256" key="5">
    <source>
        <dbReference type="ARBA" id="ARBA00022737"/>
    </source>
</evidence>
<evidence type="ECO:0000256" key="2">
    <source>
        <dbReference type="ARBA" id="ARBA00007026"/>
    </source>
</evidence>
<dbReference type="PANTHER" id="PTHR12587">
    <property type="entry name" value="LAR INTERACTING PROTEIN LIP -RELATED PROTEIN"/>
    <property type="match status" value="1"/>
</dbReference>
<feature type="region of interest" description="Disordered" evidence="8">
    <location>
        <begin position="412"/>
        <end position="432"/>
    </location>
</feature>
<evidence type="ECO:0000313" key="10">
    <source>
        <dbReference type="Ensembl" id="ENSPNAP00000005574.2"/>
    </source>
</evidence>
<keyword evidence="4" id="KW-0597">Phosphoprotein</keyword>
<feature type="compositionally biased region" description="Basic and acidic residues" evidence="8">
    <location>
        <begin position="553"/>
        <end position="562"/>
    </location>
</feature>
<keyword evidence="5" id="KW-0677">Repeat</keyword>
<dbReference type="FunFam" id="1.10.150.50:FF:000003">
    <property type="entry name" value="liprin-alpha-2 isoform X1"/>
    <property type="match status" value="1"/>
</dbReference>
<evidence type="ECO:0000256" key="8">
    <source>
        <dbReference type="SAM" id="MobiDB-lite"/>
    </source>
</evidence>
<name>A0A3B4C4R6_PYGNA</name>
<dbReference type="Ensembl" id="ENSPNAT00000005072.2">
    <property type="protein sequence ID" value="ENSPNAP00000005574.2"/>
    <property type="gene ID" value="ENSPNAG00000011943.2"/>
</dbReference>
<dbReference type="Pfam" id="PF07647">
    <property type="entry name" value="SAM_2"/>
    <property type="match status" value="1"/>
</dbReference>
<dbReference type="Gene3D" id="1.10.150.50">
    <property type="entry name" value="Transcription Factor, Ets-1"/>
    <property type="match status" value="3"/>
</dbReference>
<feature type="region of interest" description="Disordered" evidence="8">
    <location>
        <begin position="553"/>
        <end position="585"/>
    </location>
</feature>
<dbReference type="SUPFAM" id="SSF47769">
    <property type="entry name" value="SAM/Pointed domain"/>
    <property type="match status" value="3"/>
</dbReference>
<dbReference type="PANTHER" id="PTHR12587:SF5">
    <property type="entry name" value="LIPRIN-ALPHA-4"/>
    <property type="match status" value="1"/>
</dbReference>
<dbReference type="InterPro" id="IPR037621">
    <property type="entry name" value="LIP-1_SAM_2"/>
</dbReference>
<dbReference type="InterPro" id="IPR057892">
    <property type="entry name" value="LIP-1_CC2"/>
</dbReference>
<feature type="region of interest" description="Disordered" evidence="8">
    <location>
        <begin position="708"/>
        <end position="740"/>
    </location>
</feature>
<dbReference type="GO" id="GO:0005737">
    <property type="term" value="C:cytoplasm"/>
    <property type="evidence" value="ECO:0007669"/>
    <property type="project" value="UniProtKB-SubCell"/>
</dbReference>
<comment type="subcellular location">
    <subcellularLocation>
        <location evidence="1">Cytoplasm</location>
    </subcellularLocation>
</comment>
<dbReference type="GO" id="GO:0050808">
    <property type="term" value="P:synapse organization"/>
    <property type="evidence" value="ECO:0007669"/>
    <property type="project" value="TreeGrafter"/>
</dbReference>
<feature type="region of interest" description="Disordered" evidence="8">
    <location>
        <begin position="206"/>
        <end position="228"/>
    </location>
</feature>
<evidence type="ECO:0000256" key="7">
    <source>
        <dbReference type="SAM" id="Coils"/>
    </source>
</evidence>
<evidence type="ECO:0000313" key="11">
    <source>
        <dbReference type="Proteomes" id="UP001501920"/>
    </source>
</evidence>
<dbReference type="CDD" id="cd09562">
    <property type="entry name" value="SAM_liprin-alpha1_2_3_4_repeat1"/>
    <property type="match status" value="1"/>
</dbReference>
<dbReference type="FunFam" id="1.10.150.50:FF:000004">
    <property type="entry name" value="PTPRF interacting protein alpha 1"/>
    <property type="match status" value="1"/>
</dbReference>
<dbReference type="AlphaFoldDB" id="A0A3B4C4R6"/>